<feature type="transmembrane region" description="Helical" evidence="5">
    <location>
        <begin position="262"/>
        <end position="282"/>
    </location>
</feature>
<comment type="subcellular location">
    <subcellularLocation>
        <location evidence="5">Cell membrane</location>
        <topology evidence="5">Multi-pass membrane protein</topology>
    </subcellularLocation>
    <subcellularLocation>
        <location evidence="1">Endomembrane system</location>
        <topology evidence="1">Multi-pass membrane protein</topology>
    </subcellularLocation>
    <subcellularLocation>
        <location evidence="6">Membrane</location>
        <topology evidence="6">Multi-pass membrane protein</topology>
    </subcellularLocation>
</comment>
<feature type="transmembrane region" description="Helical" evidence="5">
    <location>
        <begin position="198"/>
        <end position="220"/>
    </location>
</feature>
<feature type="transmembrane region" description="Helical" evidence="5">
    <location>
        <begin position="36"/>
        <end position="56"/>
    </location>
</feature>
<feature type="transmembrane region" description="Helical" evidence="5">
    <location>
        <begin position="232"/>
        <end position="256"/>
    </location>
</feature>
<keyword evidence="9" id="KW-1185">Reference proteome</keyword>
<feature type="transmembrane region" description="Helical" evidence="5">
    <location>
        <begin position="360"/>
        <end position="383"/>
    </location>
</feature>
<evidence type="ECO:0000256" key="4">
    <source>
        <dbReference type="ARBA" id="ARBA00023136"/>
    </source>
</evidence>
<feature type="transmembrane region" description="Helical" evidence="5">
    <location>
        <begin position="317"/>
        <end position="339"/>
    </location>
</feature>
<keyword evidence="3 5" id="KW-1133">Transmembrane helix</keyword>
<keyword evidence="5" id="KW-1278">Translocase</keyword>
<keyword evidence="4 5" id="KW-0472">Membrane</keyword>
<comment type="similarity">
    <text evidence="5">Belongs to the complex I subunit 2 family.</text>
</comment>
<evidence type="ECO:0000256" key="5">
    <source>
        <dbReference type="HAMAP-Rule" id="MF_00445"/>
    </source>
</evidence>
<feature type="transmembrane region" description="Helical" evidence="5">
    <location>
        <begin position="441"/>
        <end position="463"/>
    </location>
</feature>
<dbReference type="InterPro" id="IPR010096">
    <property type="entry name" value="NADH-Q_OxRdtase_suN/2"/>
</dbReference>
<organism evidence="8 9">
    <name type="scientific">Sediminibacterium roseum</name>
    <dbReference type="NCBI Taxonomy" id="1978412"/>
    <lineage>
        <taxon>Bacteria</taxon>
        <taxon>Pseudomonadati</taxon>
        <taxon>Bacteroidota</taxon>
        <taxon>Chitinophagia</taxon>
        <taxon>Chitinophagales</taxon>
        <taxon>Chitinophagaceae</taxon>
        <taxon>Sediminibacterium</taxon>
    </lineage>
</organism>
<evidence type="ECO:0000256" key="2">
    <source>
        <dbReference type="ARBA" id="ARBA00022692"/>
    </source>
</evidence>
<comment type="function">
    <text evidence="5">NDH-1 shuttles electrons from NADH, via FMN and iron-sulfur (Fe-S) centers, to quinones in the respiratory chain. The immediate electron acceptor for the enzyme in this species is believed to be a menaquinone. Couples the redox reaction to proton translocation (for every two electrons transferred, four hydrogen ions are translocated across the cytoplasmic membrane), and thus conserves the redox energy in a proton gradient.</text>
</comment>
<reference evidence="8 9" key="1">
    <citation type="submission" date="2020-01" db="EMBL/GenBank/DDBJ databases">
        <title>Genome analysis.</title>
        <authorList>
            <person name="Wu S."/>
            <person name="Wang G."/>
        </authorList>
    </citation>
    <scope>NUCLEOTIDE SEQUENCE [LARGE SCALE GENOMIC DNA]</scope>
    <source>
        <strain evidence="8 9">SYL130</strain>
    </source>
</reference>
<keyword evidence="2 5" id="KW-0812">Transmembrane</keyword>
<sequence>MGIDFLILLKQELVVSVLIFLLLMLKLGKDRSNEAILNLVNVLLLLNFASGFFFGKEGAVFNGMFRSNALVIFEKNILNFAFCIISMQSYAWLKTHKHVIEFYVLLLSALLGMFFMLSTSNLLMFYLSLELSTIPLAAAVNFDLSKKQSSEAAFKMIISSAFSSALLLLGISFLYGISGSVDFAELAAKLIAGDALHLFAFILFLSGVAFKISAVPFHLWTADVYEGAPVAVTAYLSVVSKAAVLFVFVPVLYTVFKPLQEAWYHMLFVLSLLTISTGNLFALRQNNVKRFLAFSSIAQVGFILVGISAGSREGMASVVYFVLVYVFSNLAAFGVISLISAVMGRENIDGYKGLYKTNPMLTWVLTIALFSLAGVPPTAGFFGKFFLLFAGAARGNYWLIVIAALNMVISFYYYLRLVKAMFMEESDTPVEKIAVPAWSRLSLYACVIGIIVAGLLGCIYDHVFSLSSGI</sequence>
<evidence type="ECO:0000256" key="1">
    <source>
        <dbReference type="ARBA" id="ARBA00004127"/>
    </source>
</evidence>
<dbReference type="PANTHER" id="PTHR22773">
    <property type="entry name" value="NADH DEHYDROGENASE"/>
    <property type="match status" value="1"/>
</dbReference>
<dbReference type="RefSeq" id="WP_161819715.1">
    <property type="nucleotide sequence ID" value="NZ_JAACJS010000015.1"/>
</dbReference>
<dbReference type="NCBIfam" id="TIGR01770">
    <property type="entry name" value="NDH_I_N"/>
    <property type="match status" value="1"/>
</dbReference>
<accession>A0ABW9ZWB2</accession>
<dbReference type="EC" id="7.1.1.-" evidence="5"/>
<comment type="caution">
    <text evidence="8">The sequence shown here is derived from an EMBL/GenBank/DDBJ whole genome shotgun (WGS) entry which is preliminary data.</text>
</comment>
<feature type="transmembrane region" description="Helical" evidence="5">
    <location>
        <begin position="395"/>
        <end position="415"/>
    </location>
</feature>
<feature type="transmembrane region" description="Helical" evidence="5">
    <location>
        <begin position="123"/>
        <end position="144"/>
    </location>
</feature>
<evidence type="ECO:0000256" key="6">
    <source>
        <dbReference type="RuleBase" id="RU000320"/>
    </source>
</evidence>
<dbReference type="Pfam" id="PF00361">
    <property type="entry name" value="Proton_antipo_M"/>
    <property type="match status" value="1"/>
</dbReference>
<feature type="transmembrane region" description="Helical" evidence="5">
    <location>
        <begin position="156"/>
        <end position="178"/>
    </location>
</feature>
<keyword evidence="5" id="KW-0874">Quinone</keyword>
<name>A0ABW9ZWB2_9BACT</name>
<dbReference type="Proteomes" id="UP000753802">
    <property type="component" value="Unassembled WGS sequence"/>
</dbReference>
<evidence type="ECO:0000256" key="3">
    <source>
        <dbReference type="ARBA" id="ARBA00022989"/>
    </source>
</evidence>
<evidence type="ECO:0000313" key="9">
    <source>
        <dbReference type="Proteomes" id="UP000753802"/>
    </source>
</evidence>
<dbReference type="InterPro" id="IPR001750">
    <property type="entry name" value="ND/Mrp_TM"/>
</dbReference>
<keyword evidence="5" id="KW-1003">Cell membrane</keyword>
<gene>
    <name evidence="5" type="primary">nuoN</name>
    <name evidence="8" type="ORF">GWC95_15995</name>
</gene>
<feature type="transmembrane region" description="Helical" evidence="5">
    <location>
        <begin position="291"/>
        <end position="311"/>
    </location>
</feature>
<dbReference type="HAMAP" id="MF_00445">
    <property type="entry name" value="NDH1_NuoN_1"/>
    <property type="match status" value="1"/>
</dbReference>
<protein>
    <recommendedName>
        <fullName evidence="5">NADH-quinone oxidoreductase subunit N</fullName>
        <ecNumber evidence="5">7.1.1.-</ecNumber>
    </recommendedName>
    <alternativeName>
        <fullName evidence="5">NADH dehydrogenase I subunit N</fullName>
    </alternativeName>
    <alternativeName>
        <fullName evidence="5">NDH-1 subunit N</fullName>
    </alternativeName>
</protein>
<feature type="transmembrane region" description="Helical" evidence="5">
    <location>
        <begin position="100"/>
        <end position="117"/>
    </location>
</feature>
<dbReference type="EMBL" id="JAACJS010000015">
    <property type="protein sequence ID" value="NCI51431.1"/>
    <property type="molecule type" value="Genomic_DNA"/>
</dbReference>
<evidence type="ECO:0000313" key="8">
    <source>
        <dbReference type="EMBL" id="NCI51431.1"/>
    </source>
</evidence>
<comment type="catalytic activity">
    <reaction evidence="5">
        <text>a quinone + NADH + 5 H(+)(in) = a quinol + NAD(+) + 4 H(+)(out)</text>
        <dbReference type="Rhea" id="RHEA:57888"/>
        <dbReference type="ChEBI" id="CHEBI:15378"/>
        <dbReference type="ChEBI" id="CHEBI:24646"/>
        <dbReference type="ChEBI" id="CHEBI:57540"/>
        <dbReference type="ChEBI" id="CHEBI:57945"/>
        <dbReference type="ChEBI" id="CHEBI:132124"/>
    </reaction>
</comment>
<feature type="transmembrane region" description="Helical" evidence="5">
    <location>
        <begin position="76"/>
        <end position="93"/>
    </location>
</feature>
<evidence type="ECO:0000259" key="7">
    <source>
        <dbReference type="Pfam" id="PF00361"/>
    </source>
</evidence>
<feature type="domain" description="NADH:quinone oxidoreductase/Mrp antiporter transmembrane" evidence="7">
    <location>
        <begin position="120"/>
        <end position="409"/>
    </location>
</feature>
<keyword evidence="5" id="KW-0813">Transport</keyword>
<proteinExistence type="inferred from homology"/>
<keyword evidence="5" id="KW-0520">NAD</keyword>
<feature type="transmembrane region" description="Helical" evidence="5">
    <location>
        <begin position="6"/>
        <end position="24"/>
    </location>
</feature>
<comment type="subunit">
    <text evidence="5">NDH-1 is composed of 14 different subunits. Subunits NuoA, H, J, K, L, M, N constitute the membrane sector of the complex.</text>
</comment>